<proteinExistence type="predicted"/>
<comment type="caution">
    <text evidence="2">The sequence shown here is derived from an EMBL/GenBank/DDBJ whole genome shotgun (WGS) entry which is preliminary data.</text>
</comment>
<feature type="transmembrane region" description="Helical" evidence="1">
    <location>
        <begin position="23"/>
        <end position="43"/>
    </location>
</feature>
<gene>
    <name evidence="2" type="ORF">STVIR_8746</name>
</gene>
<protein>
    <submittedName>
        <fullName evidence="2">Uncharacterized protein</fullName>
    </submittedName>
</protein>
<sequence length="45" mass="4821">MAWRIHGFMSNTVGVNRLLTPTMVRFVCGVLATASLVSAVFGLPV</sequence>
<accession>L8NY94</accession>
<name>L8NY94_STRVR</name>
<keyword evidence="1" id="KW-0472">Membrane</keyword>
<dbReference type="EMBL" id="AMLP01000286">
    <property type="protein sequence ID" value="ELS50266.1"/>
    <property type="molecule type" value="Genomic_DNA"/>
</dbReference>
<evidence type="ECO:0000256" key="1">
    <source>
        <dbReference type="SAM" id="Phobius"/>
    </source>
</evidence>
<dbReference type="PATRIC" id="fig|1160705.3.peg.8641"/>
<reference evidence="2 3" key="1">
    <citation type="journal article" date="2013" name="Genome Announc.">
        <title>Draft Genome Sequence of Streptomyces viridochromogenes Strain Tu57, Producer of Avilamycin.</title>
        <authorList>
            <person name="Gruning B.A."/>
            <person name="Erxleben A."/>
            <person name="Hahnlein A."/>
            <person name="Gunther S."/>
        </authorList>
    </citation>
    <scope>NUCLEOTIDE SEQUENCE [LARGE SCALE GENOMIC DNA]</scope>
    <source>
        <strain evidence="2 3">Tue57</strain>
    </source>
</reference>
<organism evidence="2 3">
    <name type="scientific">Streptomyces viridochromogenes Tue57</name>
    <dbReference type="NCBI Taxonomy" id="1160705"/>
    <lineage>
        <taxon>Bacteria</taxon>
        <taxon>Bacillati</taxon>
        <taxon>Actinomycetota</taxon>
        <taxon>Actinomycetes</taxon>
        <taxon>Kitasatosporales</taxon>
        <taxon>Streptomycetaceae</taxon>
        <taxon>Streptomyces</taxon>
    </lineage>
</organism>
<dbReference type="Proteomes" id="UP000011205">
    <property type="component" value="Unassembled WGS sequence"/>
</dbReference>
<dbReference type="AlphaFoldDB" id="L8NY94"/>
<keyword evidence="1" id="KW-1133">Transmembrane helix</keyword>
<evidence type="ECO:0000313" key="3">
    <source>
        <dbReference type="Proteomes" id="UP000011205"/>
    </source>
</evidence>
<evidence type="ECO:0000313" key="2">
    <source>
        <dbReference type="EMBL" id="ELS50266.1"/>
    </source>
</evidence>
<keyword evidence="1" id="KW-0812">Transmembrane</keyword>